<accession>A0A0L6TZK7</accession>
<dbReference type="EMBL" id="LGYO01000040">
    <property type="protein sequence ID" value="KNZ40995.1"/>
    <property type="molecule type" value="Genomic_DNA"/>
</dbReference>
<evidence type="ECO:0000313" key="2">
    <source>
        <dbReference type="EMBL" id="KNZ40995.1"/>
    </source>
</evidence>
<dbReference type="OrthoDB" id="8903747at2"/>
<dbReference type="Pfam" id="PF13401">
    <property type="entry name" value="AAA_22"/>
    <property type="match status" value="1"/>
</dbReference>
<dbReference type="STRING" id="52689.AKG39_14925"/>
<dbReference type="InterPro" id="IPR003593">
    <property type="entry name" value="AAA+_ATPase"/>
</dbReference>
<gene>
    <name evidence="2" type="ORF">AKG39_14925</name>
</gene>
<dbReference type="InterPro" id="IPR052026">
    <property type="entry name" value="ExeA_AAA_ATPase_DNA-bind"/>
</dbReference>
<sequence length="342" mass="39014">MKNKIQTSNELIGETGGSIRPNFLGEHPIVTGKYKIKTSVVEEVINKIDEAIRFRVQGLIIYGPSGYGKSTAVEIIKNEICEKYNNEILAFISTMPDPIKNSNVFYSRLLKATGHDLYNKGSVQDKSDRLCSQLVSLALEENRNKKILLFIDEADALDKTDFQCLKDINNQLDLEKIGMTTILIGTEDLISQRNLFSGKKETQIIRRFMEKTYVFNGIKSKNELQDVLAAYDFCMKYPGDSDWSFTKYYFPEAFENGMYLSHVTQDLYKCICNTYGDKIFKSHGLSMNHLCKIVEYLFLKYGTDGAGENWITSEMIAKSVEFRDCNHEQDLLDACASGKTRR</sequence>
<dbReference type="Gene3D" id="3.40.50.300">
    <property type="entry name" value="P-loop containing nucleotide triphosphate hydrolases"/>
    <property type="match status" value="1"/>
</dbReference>
<protein>
    <recommendedName>
        <fullName evidence="1">AAA+ ATPase domain-containing protein</fullName>
    </recommendedName>
</protein>
<dbReference type="Proteomes" id="UP000036873">
    <property type="component" value="Unassembled WGS sequence"/>
</dbReference>
<proteinExistence type="predicted"/>
<organism evidence="2 3">
    <name type="scientific">Acetobacterium bakii</name>
    <dbReference type="NCBI Taxonomy" id="52689"/>
    <lineage>
        <taxon>Bacteria</taxon>
        <taxon>Bacillati</taxon>
        <taxon>Bacillota</taxon>
        <taxon>Clostridia</taxon>
        <taxon>Eubacteriales</taxon>
        <taxon>Eubacteriaceae</taxon>
        <taxon>Acetobacterium</taxon>
    </lineage>
</organism>
<dbReference type="InterPro" id="IPR027417">
    <property type="entry name" value="P-loop_NTPase"/>
</dbReference>
<dbReference type="SUPFAM" id="SSF52540">
    <property type="entry name" value="P-loop containing nucleoside triphosphate hydrolases"/>
    <property type="match status" value="1"/>
</dbReference>
<dbReference type="SMART" id="SM00382">
    <property type="entry name" value="AAA"/>
    <property type="match status" value="1"/>
</dbReference>
<dbReference type="RefSeq" id="WP_050741203.1">
    <property type="nucleotide sequence ID" value="NZ_LGYO01000040.1"/>
</dbReference>
<reference evidence="3" key="1">
    <citation type="submission" date="2015-07" db="EMBL/GenBank/DDBJ databases">
        <title>Draft genome sequence of Acetobacterium bakii DSM 8293, a potential psychrophilic chemical producer through syngas fermentation.</title>
        <authorList>
            <person name="Song Y."/>
            <person name="Hwang S."/>
            <person name="Cho B.-K."/>
        </authorList>
    </citation>
    <scope>NUCLEOTIDE SEQUENCE [LARGE SCALE GENOMIC DNA]</scope>
    <source>
        <strain evidence="3">DSM 8239</strain>
    </source>
</reference>
<comment type="caution">
    <text evidence="2">The sequence shown here is derived from an EMBL/GenBank/DDBJ whole genome shotgun (WGS) entry which is preliminary data.</text>
</comment>
<dbReference type="PANTHER" id="PTHR35894:SF5">
    <property type="entry name" value="MU-LIKE PROPHAGE FLUMU DNA TRANSPOSITION PROTEIN B"/>
    <property type="match status" value="1"/>
</dbReference>
<dbReference type="GO" id="GO:0016887">
    <property type="term" value="F:ATP hydrolysis activity"/>
    <property type="evidence" value="ECO:0007669"/>
    <property type="project" value="InterPro"/>
</dbReference>
<dbReference type="AlphaFoldDB" id="A0A0L6TZK7"/>
<name>A0A0L6TZK7_9FIRM</name>
<evidence type="ECO:0000313" key="3">
    <source>
        <dbReference type="Proteomes" id="UP000036873"/>
    </source>
</evidence>
<evidence type="ECO:0000259" key="1">
    <source>
        <dbReference type="SMART" id="SM00382"/>
    </source>
</evidence>
<keyword evidence="3" id="KW-1185">Reference proteome</keyword>
<dbReference type="PANTHER" id="PTHR35894">
    <property type="entry name" value="GENERAL SECRETION PATHWAY PROTEIN A-RELATED"/>
    <property type="match status" value="1"/>
</dbReference>
<feature type="domain" description="AAA+ ATPase" evidence="1">
    <location>
        <begin position="55"/>
        <end position="210"/>
    </location>
</feature>
<dbReference type="InterPro" id="IPR049945">
    <property type="entry name" value="AAA_22"/>
</dbReference>